<comment type="caution">
    <text evidence="1">The sequence shown here is derived from an EMBL/GenBank/DDBJ whole genome shotgun (WGS) entry which is preliminary data.</text>
</comment>
<organism evidence="1 2">
    <name type="scientific">Gossypium anomalum</name>
    <dbReference type="NCBI Taxonomy" id="47600"/>
    <lineage>
        <taxon>Eukaryota</taxon>
        <taxon>Viridiplantae</taxon>
        <taxon>Streptophyta</taxon>
        <taxon>Embryophyta</taxon>
        <taxon>Tracheophyta</taxon>
        <taxon>Spermatophyta</taxon>
        <taxon>Magnoliopsida</taxon>
        <taxon>eudicotyledons</taxon>
        <taxon>Gunneridae</taxon>
        <taxon>Pentapetalae</taxon>
        <taxon>rosids</taxon>
        <taxon>malvids</taxon>
        <taxon>Malvales</taxon>
        <taxon>Malvaceae</taxon>
        <taxon>Malvoideae</taxon>
        <taxon>Gossypium</taxon>
    </lineage>
</organism>
<gene>
    <name evidence="1" type="ORF">CXB51_023982</name>
</gene>
<dbReference type="OrthoDB" id="10387147at2759"/>
<dbReference type="Proteomes" id="UP000701853">
    <property type="component" value="Chromosome 9"/>
</dbReference>
<accession>A0A8J5YUL8</accession>
<evidence type="ECO:0000313" key="1">
    <source>
        <dbReference type="EMBL" id="KAG8482860.1"/>
    </source>
</evidence>
<dbReference type="AlphaFoldDB" id="A0A8J5YUL8"/>
<dbReference type="EMBL" id="JAHUZN010000009">
    <property type="protein sequence ID" value="KAG8482860.1"/>
    <property type="molecule type" value="Genomic_DNA"/>
</dbReference>
<keyword evidence="2" id="KW-1185">Reference proteome</keyword>
<proteinExistence type="predicted"/>
<reference evidence="1 2" key="1">
    <citation type="journal article" date="2021" name="bioRxiv">
        <title>The Gossypium anomalum genome as a resource for cotton improvement and evolutionary analysis of hybrid incompatibility.</title>
        <authorList>
            <person name="Grover C.E."/>
            <person name="Yuan D."/>
            <person name="Arick M.A."/>
            <person name="Miller E.R."/>
            <person name="Hu G."/>
            <person name="Peterson D.G."/>
            <person name="Wendel J.F."/>
            <person name="Udall J.A."/>
        </authorList>
    </citation>
    <scope>NUCLEOTIDE SEQUENCE [LARGE SCALE GENOMIC DNA]</scope>
    <source>
        <strain evidence="1">JFW-Udall</strain>
        <tissue evidence="1">Leaf</tissue>
    </source>
</reference>
<protein>
    <submittedName>
        <fullName evidence="1">Uncharacterized protein</fullName>
    </submittedName>
</protein>
<name>A0A8J5YUL8_9ROSI</name>
<evidence type="ECO:0000313" key="2">
    <source>
        <dbReference type="Proteomes" id="UP000701853"/>
    </source>
</evidence>
<sequence>MESTKETLYQILKEVGAKVKIRADMAKALKNKGFNTNVVTNVLGERLDGKLAPSGGARFRRLNKSKKAIRYWLESTDKARIETISPPKPPQNKTWVRELKELREELKR</sequence>